<name>A0A8J5TIJ6_HOMAM</name>
<protein>
    <submittedName>
        <fullName evidence="1">Uncharacterized protein</fullName>
    </submittedName>
</protein>
<organism evidence="1 2">
    <name type="scientific">Homarus americanus</name>
    <name type="common">American lobster</name>
    <dbReference type="NCBI Taxonomy" id="6706"/>
    <lineage>
        <taxon>Eukaryota</taxon>
        <taxon>Metazoa</taxon>
        <taxon>Ecdysozoa</taxon>
        <taxon>Arthropoda</taxon>
        <taxon>Crustacea</taxon>
        <taxon>Multicrustacea</taxon>
        <taxon>Malacostraca</taxon>
        <taxon>Eumalacostraca</taxon>
        <taxon>Eucarida</taxon>
        <taxon>Decapoda</taxon>
        <taxon>Pleocyemata</taxon>
        <taxon>Astacidea</taxon>
        <taxon>Nephropoidea</taxon>
        <taxon>Nephropidae</taxon>
        <taxon>Homarus</taxon>
    </lineage>
</organism>
<comment type="caution">
    <text evidence="1">The sequence shown here is derived from an EMBL/GenBank/DDBJ whole genome shotgun (WGS) entry which is preliminary data.</text>
</comment>
<dbReference type="Proteomes" id="UP000747542">
    <property type="component" value="Unassembled WGS sequence"/>
</dbReference>
<reference evidence="1" key="1">
    <citation type="journal article" date="2021" name="Sci. Adv.">
        <title>The American lobster genome reveals insights on longevity, neural, and immune adaptations.</title>
        <authorList>
            <person name="Polinski J.M."/>
            <person name="Zimin A.V."/>
            <person name="Clark K.F."/>
            <person name="Kohn A.B."/>
            <person name="Sadowski N."/>
            <person name="Timp W."/>
            <person name="Ptitsyn A."/>
            <person name="Khanna P."/>
            <person name="Romanova D.Y."/>
            <person name="Williams P."/>
            <person name="Greenwood S.J."/>
            <person name="Moroz L.L."/>
            <person name="Walt D.R."/>
            <person name="Bodnar A.G."/>
        </authorList>
    </citation>
    <scope>NUCLEOTIDE SEQUENCE</scope>
    <source>
        <strain evidence="1">GMGI-L3</strain>
    </source>
</reference>
<proteinExistence type="predicted"/>
<evidence type="ECO:0000313" key="2">
    <source>
        <dbReference type="Proteomes" id="UP000747542"/>
    </source>
</evidence>
<sequence>MNKNSHSSPLHSRYIINDITGRSSADLTKMVQVYTGDNQDGDAKLMTLTPHYRPDGQMDIENFGMTVTDG</sequence>
<keyword evidence="2" id="KW-1185">Reference proteome</keyword>
<evidence type="ECO:0000313" key="1">
    <source>
        <dbReference type="EMBL" id="KAG7175095.1"/>
    </source>
</evidence>
<dbReference type="EMBL" id="JAHLQT010006356">
    <property type="protein sequence ID" value="KAG7175095.1"/>
    <property type="molecule type" value="Genomic_DNA"/>
</dbReference>
<gene>
    <name evidence="1" type="ORF">Hamer_G015318</name>
</gene>
<accession>A0A8J5TIJ6</accession>
<dbReference type="AlphaFoldDB" id="A0A8J5TIJ6"/>